<dbReference type="Gene3D" id="3.40.50.450">
    <property type="match status" value="2"/>
</dbReference>
<keyword evidence="4" id="KW-0460">Magnesium</keyword>
<dbReference type="InterPro" id="IPR035966">
    <property type="entry name" value="PKF_sf"/>
</dbReference>
<proteinExistence type="predicted"/>
<sequence>MNTGILIAGGLCPGVHNLVHDLTLYEKSQGNHVFGFRRGFAGLNVNDRSEMPTLSRETMKLDMAIHSLKDIDRLYCLCGNKSMENAALLALDDRVKTNIIGIAKTMFDDFPGLEAIGSRTAALEFENNIENAYRKAASEHSIIFVEMPSEKMMTRKIYNQVTDIVNGLTVNEISMHQIKNNYETHGFALILVTGTDRYWDIVEYLQQNTDTSVSVMSPAFEAYDVQPCLYDKILSERVAREAFENAQIYSNFIIGGGSIMKFEEYIDIV</sequence>
<dbReference type="EMBL" id="JF974320">
    <property type="protein sequence ID" value="AET84894.1"/>
    <property type="molecule type" value="Genomic_DNA"/>
</dbReference>
<evidence type="ECO:0000256" key="2">
    <source>
        <dbReference type="ARBA" id="ARBA00022723"/>
    </source>
</evidence>
<gene>
    <name evidence="6" type="ORF">MPXG_00096</name>
</gene>
<evidence type="ECO:0000256" key="4">
    <source>
        <dbReference type="ARBA" id="ARBA00022842"/>
    </source>
</evidence>
<evidence type="ECO:0000313" key="7">
    <source>
        <dbReference type="Proteomes" id="UP000232710"/>
    </source>
</evidence>
<dbReference type="UniPathway" id="UPA00109">
    <property type="reaction ID" value="UER00182"/>
</dbReference>
<organism evidence="6 7">
    <name type="scientific">Micromonas pusilla virus SP1</name>
    <name type="common">MpV-SP1</name>
    <dbReference type="NCBI Taxonomy" id="373996"/>
    <lineage>
        <taxon>Viruses</taxon>
        <taxon>Varidnaviria</taxon>
        <taxon>Bamfordvirae</taxon>
        <taxon>Nucleocytoviricota</taxon>
        <taxon>Megaviricetes</taxon>
        <taxon>Algavirales</taxon>
        <taxon>Phycodnaviridae</taxon>
        <taxon>Prasinovirus</taxon>
        <taxon>Prasinovirus micromonas</taxon>
    </lineage>
</organism>
<dbReference type="Proteomes" id="UP000232710">
    <property type="component" value="Segment"/>
</dbReference>
<dbReference type="GO" id="GO:0003872">
    <property type="term" value="F:6-phosphofructokinase activity"/>
    <property type="evidence" value="ECO:0007669"/>
    <property type="project" value="InterPro"/>
</dbReference>
<dbReference type="Pfam" id="PF00365">
    <property type="entry name" value="PFK"/>
    <property type="match status" value="1"/>
</dbReference>
<reference evidence="6 7" key="1">
    <citation type="submission" date="2010-12" db="EMBL/GenBank/DDBJ databases">
        <title>The Genome Sequence of Micromonas pusilla virus SP1.</title>
        <authorList>
            <consortium name="The Broad Institute Genome Sequencing Platform"/>
            <person name="Henn M.R."/>
            <person name="Suttle C."/>
            <person name="Winget D."/>
            <person name="Chan A."/>
            <person name="Levin J."/>
            <person name="Malboeuf C."/>
            <person name="Casali M."/>
            <person name="Russ C."/>
            <person name="Lennon N."/>
            <person name="Chapman S.B."/>
            <person name="Erlich R."/>
            <person name="Young S.K."/>
            <person name="Yandava C."/>
            <person name="Zeng Q."/>
            <person name="Alvarado L."/>
            <person name="Anderson S."/>
            <person name="Berlin A."/>
            <person name="Chen Z."/>
            <person name="Freedman E."/>
            <person name="Gellesch M."/>
            <person name="Goldberg J."/>
            <person name="Green L."/>
            <person name="Griggs A."/>
            <person name="Gujja S."/>
            <person name="Heilman E.R."/>
            <person name="Heiman D."/>
            <person name="Hollinger A."/>
            <person name="Howarth C."/>
            <person name="Larson L."/>
            <person name="Mehta T."/>
            <person name="Pearson M."/>
            <person name="Roberts A."/>
            <person name="Ryan E."/>
            <person name="Saif S."/>
            <person name="Shea T."/>
            <person name="Shenoy N."/>
            <person name="Sisk P."/>
            <person name="Stolte C."/>
            <person name="Sykes S."/>
            <person name="White J."/>
            <person name="Haas B."/>
            <person name="Nusbaum C."/>
            <person name="Birren B."/>
        </authorList>
    </citation>
    <scope>NUCLEOTIDE SEQUENCE [LARGE SCALE GENOMIC DNA]</scope>
    <source>
        <strain evidence="6 7">SP1</strain>
    </source>
</reference>
<evidence type="ECO:0000256" key="1">
    <source>
        <dbReference type="ARBA" id="ARBA00022679"/>
    </source>
</evidence>
<organismHost>
    <name type="scientific">Micromonas pusilla</name>
    <name type="common">Picoplanktonic green alga</name>
    <name type="synonym">Chromulina pusilla</name>
    <dbReference type="NCBI Taxonomy" id="38833"/>
</organismHost>
<keyword evidence="3" id="KW-0418">Kinase</keyword>
<keyword evidence="7" id="KW-1185">Reference proteome</keyword>
<evidence type="ECO:0000313" key="6">
    <source>
        <dbReference type="EMBL" id="AET84894.1"/>
    </source>
</evidence>
<keyword evidence="1" id="KW-0808">Transferase</keyword>
<evidence type="ECO:0000256" key="3">
    <source>
        <dbReference type="ARBA" id="ARBA00022777"/>
    </source>
</evidence>
<evidence type="ECO:0000259" key="5">
    <source>
        <dbReference type="Pfam" id="PF00365"/>
    </source>
</evidence>
<protein>
    <recommendedName>
        <fullName evidence="5">Phosphofructokinase domain-containing protein</fullName>
    </recommendedName>
</protein>
<dbReference type="SUPFAM" id="SSF53784">
    <property type="entry name" value="Phosphofructokinase"/>
    <property type="match status" value="1"/>
</dbReference>
<feature type="domain" description="Phosphofructokinase" evidence="5">
    <location>
        <begin position="67"/>
        <end position="150"/>
    </location>
</feature>
<accession>G9E667</accession>
<keyword evidence="2" id="KW-0479">Metal-binding</keyword>
<name>G9E667_MPSP1</name>
<dbReference type="InterPro" id="IPR000023">
    <property type="entry name" value="Phosphofructokinase_dom"/>
</dbReference>
<dbReference type="GO" id="GO:0046872">
    <property type="term" value="F:metal ion binding"/>
    <property type="evidence" value="ECO:0007669"/>
    <property type="project" value="UniProtKB-KW"/>
</dbReference>